<reference evidence="2" key="1">
    <citation type="submission" date="2020-11" db="EMBL/GenBank/DDBJ databases">
        <authorList>
            <person name="Tran Van P."/>
        </authorList>
    </citation>
    <scope>NUCLEOTIDE SEQUENCE</scope>
</reference>
<name>A0A7R9G4N1_TIMSH</name>
<feature type="compositionally biased region" description="Acidic residues" evidence="1">
    <location>
        <begin position="233"/>
        <end position="270"/>
    </location>
</feature>
<feature type="region of interest" description="Disordered" evidence="1">
    <location>
        <begin position="466"/>
        <end position="487"/>
    </location>
</feature>
<gene>
    <name evidence="2" type="ORF">TSIB3V08_LOCUS9914</name>
</gene>
<feature type="compositionally biased region" description="Polar residues" evidence="1">
    <location>
        <begin position="273"/>
        <end position="285"/>
    </location>
</feature>
<feature type="compositionally biased region" description="Polar residues" evidence="1">
    <location>
        <begin position="315"/>
        <end position="328"/>
    </location>
</feature>
<sequence>MNTLPLPLHTQPPSPNFQLYSPPLKISEFFDRDSGVDAGPELDRTANRHWIGRRAGTGFERKYIVTRYTRSGLERRWLVDRRLATTRYWPRKETGFSRKHCRRKWDRRHQFVHHHHPELVMLDMAPGTSTMLRARRKDINVKPNRRLDRKSSRGMLYENEELRLRTININAEVEKAVELNTTSALANYATEAGQSDIKKLRRENEHLRREIWGLRDEYDRLEGLLKKRRGQDSENEEEEYDREDDEEDEDDEEEDADEEDEDRRDQENEENAQKATTATSGSSSILGGHRDTSRRNSLRVEFDGLSVVDEEADETQTVSEQSPGYQQETEQDGGPYCGTITLPNGRQGVFFSDAMAAPRRKVNGAGPNISFSEYQALLASHNVDPGDMQFPPGDPPEGYTYPYYENTGEIGLGALDSTALPPPPDDSDYFHSIRVDKGPFRSALHTQLQLQQLVGRISYRLSPCSLRRKTPKPSLESELDNDRSTPGSRLRQVRVISLKIGNHGGWRRLFHRLFHRYNTRMMGYMGHINDHDGTRIVSAESGSRECPSLSSPTPAVVTTARAGPDLFITGAYPVSKSPAEAMFPTGGNLDQLLREVHSQELAAEQDAEGGDLETRVVVEPDHVCAGQVLNCCYAGTVVYVGGREWWGCLCWFAWCAACIAYLPPRRIQRQLNAL</sequence>
<feature type="compositionally biased region" description="Basic and acidic residues" evidence="1">
    <location>
        <begin position="288"/>
        <end position="302"/>
    </location>
</feature>
<protein>
    <submittedName>
        <fullName evidence="2">Uncharacterized protein</fullName>
    </submittedName>
</protein>
<evidence type="ECO:0000256" key="1">
    <source>
        <dbReference type="SAM" id="MobiDB-lite"/>
    </source>
</evidence>
<proteinExistence type="predicted"/>
<dbReference type="EMBL" id="OC006083">
    <property type="protein sequence ID" value="CAD7265884.1"/>
    <property type="molecule type" value="Genomic_DNA"/>
</dbReference>
<feature type="region of interest" description="Disordered" evidence="1">
    <location>
        <begin position="229"/>
        <end position="333"/>
    </location>
</feature>
<organism evidence="2">
    <name type="scientific">Timema shepardi</name>
    <name type="common">Walking stick</name>
    <dbReference type="NCBI Taxonomy" id="629360"/>
    <lineage>
        <taxon>Eukaryota</taxon>
        <taxon>Metazoa</taxon>
        <taxon>Ecdysozoa</taxon>
        <taxon>Arthropoda</taxon>
        <taxon>Hexapoda</taxon>
        <taxon>Insecta</taxon>
        <taxon>Pterygota</taxon>
        <taxon>Neoptera</taxon>
        <taxon>Polyneoptera</taxon>
        <taxon>Phasmatodea</taxon>
        <taxon>Timematodea</taxon>
        <taxon>Timematoidea</taxon>
        <taxon>Timematidae</taxon>
        <taxon>Timema</taxon>
    </lineage>
</organism>
<accession>A0A7R9G4N1</accession>
<dbReference type="AlphaFoldDB" id="A0A7R9G4N1"/>
<evidence type="ECO:0000313" key="2">
    <source>
        <dbReference type="EMBL" id="CAD7265884.1"/>
    </source>
</evidence>